<dbReference type="Pfam" id="PF20978">
    <property type="entry name" value="Gta3"/>
    <property type="match status" value="1"/>
</dbReference>
<evidence type="ECO:0000256" key="1">
    <source>
        <dbReference type="SAM" id="MobiDB-lite"/>
    </source>
</evidence>
<evidence type="ECO:0000313" key="4">
    <source>
        <dbReference type="Proteomes" id="UP000235786"/>
    </source>
</evidence>
<dbReference type="GO" id="GO:0030956">
    <property type="term" value="C:glutamyl-tRNA(Gln) amidotransferase complex"/>
    <property type="evidence" value="ECO:0007669"/>
    <property type="project" value="TreeGrafter"/>
</dbReference>
<evidence type="ECO:0000259" key="2">
    <source>
        <dbReference type="Pfam" id="PF20978"/>
    </source>
</evidence>
<sequence>MSGFICSRCRSSLCRVMRVQTRSITRSIHKDSSPPPRHNLVEIDDLLSRPSWSVRSLLPDPDVPPSEEITPAKLHHLLRLSALSPPKSPEEEAQMLKILHSQLHFVKDIQKVDTEDVEPLQRIRDETEEGIKDITIGMEQLKKAFEKEDVKGRNRRPRRRRGEDVDTKDVEDWDVLGAAGEKVELAGGKYFVVRSGKE</sequence>
<dbReference type="Proteomes" id="UP000235786">
    <property type="component" value="Unassembled WGS sequence"/>
</dbReference>
<dbReference type="OrthoDB" id="5522061at2759"/>
<dbReference type="GO" id="GO:0070681">
    <property type="term" value="P:glutaminyl-tRNAGln biosynthesis via transamidation"/>
    <property type="evidence" value="ECO:0007669"/>
    <property type="project" value="TreeGrafter"/>
</dbReference>
<feature type="region of interest" description="Disordered" evidence="1">
    <location>
        <begin position="147"/>
        <end position="167"/>
    </location>
</feature>
<dbReference type="InterPro" id="IPR049545">
    <property type="entry name" value="Gta3_dom"/>
</dbReference>
<dbReference type="GO" id="GO:0006450">
    <property type="term" value="P:regulation of translational fidelity"/>
    <property type="evidence" value="ECO:0007669"/>
    <property type="project" value="InterPro"/>
</dbReference>
<reference evidence="3 4" key="1">
    <citation type="submission" date="2016-04" db="EMBL/GenBank/DDBJ databases">
        <title>A degradative enzymes factory behind the ericoid mycorrhizal symbiosis.</title>
        <authorList>
            <consortium name="DOE Joint Genome Institute"/>
            <person name="Martino E."/>
            <person name="Morin E."/>
            <person name="Grelet G."/>
            <person name="Kuo A."/>
            <person name="Kohler A."/>
            <person name="Daghino S."/>
            <person name="Barry K."/>
            <person name="Choi C."/>
            <person name="Cichocki N."/>
            <person name="Clum A."/>
            <person name="Copeland A."/>
            <person name="Hainaut M."/>
            <person name="Haridas S."/>
            <person name="Labutti K."/>
            <person name="Lindquist E."/>
            <person name="Lipzen A."/>
            <person name="Khouja H.-R."/>
            <person name="Murat C."/>
            <person name="Ohm R."/>
            <person name="Olson A."/>
            <person name="Spatafora J."/>
            <person name="Veneault-Fourrey C."/>
            <person name="Henrissat B."/>
            <person name="Grigoriev I."/>
            <person name="Martin F."/>
            <person name="Perotto S."/>
        </authorList>
    </citation>
    <scope>NUCLEOTIDE SEQUENCE [LARGE SCALE GENOMIC DNA]</scope>
    <source>
        <strain evidence="3 4">F</strain>
    </source>
</reference>
<dbReference type="GO" id="GO:0032543">
    <property type="term" value="P:mitochondrial translation"/>
    <property type="evidence" value="ECO:0007669"/>
    <property type="project" value="TreeGrafter"/>
</dbReference>
<dbReference type="EMBL" id="KZ613940">
    <property type="protein sequence ID" value="PMD45384.1"/>
    <property type="molecule type" value="Genomic_DNA"/>
</dbReference>
<protein>
    <recommendedName>
        <fullName evidence="2">Glutamyl-tRNA amidotransferase complex subunit Gta3 domain-containing protein</fullName>
    </recommendedName>
</protein>
<dbReference type="GO" id="GO:0005739">
    <property type="term" value="C:mitochondrion"/>
    <property type="evidence" value="ECO:0007669"/>
    <property type="project" value="TreeGrafter"/>
</dbReference>
<dbReference type="InterPro" id="IPR003837">
    <property type="entry name" value="GatC"/>
</dbReference>
<dbReference type="PANTHER" id="PTHR15004:SF0">
    <property type="entry name" value="GLUTAMYL-TRNA(GLN) AMIDOTRANSFERASE SUBUNIT C, MITOCHONDRIAL"/>
    <property type="match status" value="1"/>
</dbReference>
<accession>A0A2J6S3N4</accession>
<dbReference type="InterPro" id="IPR036113">
    <property type="entry name" value="Asp/Glu-ADT_sf_sub_c"/>
</dbReference>
<name>A0A2J6S3N4_HYAVF</name>
<dbReference type="PANTHER" id="PTHR15004">
    <property type="entry name" value="GLUTAMYL-TRNA(GLN) AMIDOTRANSFERASE SUBUNIT C, MITOCHONDRIAL"/>
    <property type="match status" value="1"/>
</dbReference>
<evidence type="ECO:0000313" key="3">
    <source>
        <dbReference type="EMBL" id="PMD45384.1"/>
    </source>
</evidence>
<gene>
    <name evidence="3" type="ORF">L207DRAFT_508289</name>
</gene>
<proteinExistence type="predicted"/>
<keyword evidence="4" id="KW-1185">Reference proteome</keyword>
<feature type="domain" description="Glutamyl-tRNA amidotransferase complex subunit Gta3" evidence="2">
    <location>
        <begin position="65"/>
        <end position="120"/>
    </location>
</feature>
<dbReference type="AlphaFoldDB" id="A0A2J6S3N4"/>
<dbReference type="SUPFAM" id="SSF141000">
    <property type="entry name" value="Glu-tRNAGln amidotransferase C subunit"/>
    <property type="match status" value="1"/>
</dbReference>
<organism evidence="3 4">
    <name type="scientific">Hyaloscypha variabilis (strain UAMH 11265 / GT02V1 / F)</name>
    <name type="common">Meliniomyces variabilis</name>
    <dbReference type="NCBI Taxonomy" id="1149755"/>
    <lineage>
        <taxon>Eukaryota</taxon>
        <taxon>Fungi</taxon>
        <taxon>Dikarya</taxon>
        <taxon>Ascomycota</taxon>
        <taxon>Pezizomycotina</taxon>
        <taxon>Leotiomycetes</taxon>
        <taxon>Helotiales</taxon>
        <taxon>Hyaloscyphaceae</taxon>
        <taxon>Hyaloscypha</taxon>
        <taxon>Hyaloscypha variabilis</taxon>
    </lineage>
</organism>